<reference evidence="2" key="1">
    <citation type="journal article" date="2019" name="Int. J. Syst. Evol. Microbiol.">
        <title>The Global Catalogue of Microorganisms (GCM) 10K type strain sequencing project: providing services to taxonomists for standard genome sequencing and annotation.</title>
        <authorList>
            <consortium name="The Broad Institute Genomics Platform"/>
            <consortium name="The Broad Institute Genome Sequencing Center for Infectious Disease"/>
            <person name="Wu L."/>
            <person name="Ma J."/>
        </authorList>
    </citation>
    <scope>NUCLEOTIDE SEQUENCE [LARGE SCALE GENOMIC DNA]</scope>
    <source>
        <strain evidence="2">CGMCC 4.7367</strain>
    </source>
</reference>
<comment type="caution">
    <text evidence="1">The sequence shown here is derived from an EMBL/GenBank/DDBJ whole genome shotgun (WGS) entry which is preliminary data.</text>
</comment>
<dbReference type="Proteomes" id="UP000605568">
    <property type="component" value="Unassembled WGS sequence"/>
</dbReference>
<proteinExistence type="predicted"/>
<evidence type="ECO:0000313" key="2">
    <source>
        <dbReference type="Proteomes" id="UP000605568"/>
    </source>
</evidence>
<dbReference type="EMBL" id="BNAR01000015">
    <property type="protein sequence ID" value="GHH55939.1"/>
    <property type="molecule type" value="Genomic_DNA"/>
</dbReference>
<gene>
    <name evidence="1" type="ORF">GCM10017774_73150</name>
</gene>
<evidence type="ECO:0008006" key="3">
    <source>
        <dbReference type="Google" id="ProtNLM"/>
    </source>
</evidence>
<dbReference type="InterPro" id="IPR032724">
    <property type="entry name" value="SCP1.201-like"/>
</dbReference>
<dbReference type="RefSeq" id="WP_191303956.1">
    <property type="nucleotide sequence ID" value="NZ_BNAR01000015.1"/>
</dbReference>
<keyword evidence="2" id="KW-1185">Reference proteome</keyword>
<protein>
    <recommendedName>
        <fullName evidence="3">SCP1.201-like deaminase</fullName>
    </recommendedName>
</protein>
<organism evidence="1 2">
    <name type="scientific">Lentzea cavernae</name>
    <dbReference type="NCBI Taxonomy" id="2020703"/>
    <lineage>
        <taxon>Bacteria</taxon>
        <taxon>Bacillati</taxon>
        <taxon>Actinomycetota</taxon>
        <taxon>Actinomycetes</taxon>
        <taxon>Pseudonocardiales</taxon>
        <taxon>Pseudonocardiaceae</taxon>
        <taxon>Lentzea</taxon>
    </lineage>
</organism>
<sequence length="221" mass="24205">MSFADVSALLSRVAELAAQALQALRHVSDSAEDCGKLITESTAGTTNEYEASAITADFEAVRAGALLQCKALEAALQGVEQIRARFEVGATPAAEPTWAEQRRRHLPSYITSGFYLDPDGYTELVQSGSEPDGEHKRINDHLVEVEAIPPRQVETSKHVEMKVAWRMRHSGIDRVDLVINEELCTGRFSCTVLLPDVLLPGQTLVIHDPVKSHEICGRDDS</sequence>
<evidence type="ECO:0000313" key="1">
    <source>
        <dbReference type="EMBL" id="GHH55939.1"/>
    </source>
</evidence>
<name>A0ABQ3MSJ2_9PSEU</name>
<accession>A0ABQ3MSJ2</accession>
<dbReference type="Pfam" id="PF14428">
    <property type="entry name" value="DddA-like"/>
    <property type="match status" value="1"/>
</dbReference>